<sequence length="520" mass="60974">MSKVQIPPDEIKEKIDAIAEFVVKKGRRIEAEILKKEEGNEFFDFLKDQSHEYHPYYEIKLEEYAKASGLHVQRRVQKREEEAETESKVKKDARTKKKTQEDLRKEMFRKKVLKAPPADQFSIHHPELHILDSEIMKLTAQFVTRNGQRYMSTLQERQHNNPQFDFLKHTHKLFGYFTSLLDSYSKTFVPKNEYINKLKKFSGSQTAILEHCGARFEYERQQINEQKEKEKKEKENKNKPEEFDDDFEVDWDDFILVQTIEFEEDDDQFMKPDLQQLGIEDVSNKIDRTQQSIKRDLSKLEQNVKESNEIEPGMKVVTNYQKKKKVNKEATQICPKCGRQIPMSQWSEHMRIELLDPKWREEKVDSLHRQKNPMTAQGDEVSKSLTRFISKRPDISGVDANQRVEEMTSEQEKMDPNKIIWDGHSSSITRTTANSAMLAQQQRRNLEETMRNRPDVYPNGAPMPPSGFQIPPQPHFTSMTQSQLMGYPAVPPQNQRNQGNQGPPRGLIPPKKAQPQKKQQ</sequence>
<dbReference type="GO" id="GO:0071013">
    <property type="term" value="C:catalytic step 2 spliceosome"/>
    <property type="evidence" value="ECO:0007669"/>
    <property type="project" value="TreeGrafter"/>
</dbReference>
<keyword evidence="3" id="KW-0747">Spliceosome</keyword>
<keyword evidence="2" id="KW-0507">mRNA processing</keyword>
<dbReference type="SMART" id="SM00648">
    <property type="entry name" value="SWAP"/>
    <property type="match status" value="2"/>
</dbReference>
<evidence type="ECO:0000256" key="1">
    <source>
        <dbReference type="ARBA" id="ARBA00004123"/>
    </source>
</evidence>
<dbReference type="PANTHER" id="PTHR15316">
    <property type="entry name" value="SPLICEOSOME ASSOCIATED PROTEIN 114/SWAP SPLICING FACTOR-RELATED"/>
    <property type="match status" value="1"/>
</dbReference>
<dbReference type="InterPro" id="IPR045146">
    <property type="entry name" value="SF3A1"/>
</dbReference>
<dbReference type="AlphaFoldDB" id="A0AAD1UD71"/>
<organism evidence="9 10">
    <name type="scientific">Euplotes crassus</name>
    <dbReference type="NCBI Taxonomy" id="5936"/>
    <lineage>
        <taxon>Eukaryota</taxon>
        <taxon>Sar</taxon>
        <taxon>Alveolata</taxon>
        <taxon>Ciliophora</taxon>
        <taxon>Intramacronucleata</taxon>
        <taxon>Spirotrichea</taxon>
        <taxon>Hypotrichia</taxon>
        <taxon>Euplotida</taxon>
        <taxon>Euplotidae</taxon>
        <taxon>Moneuplotes</taxon>
    </lineage>
</organism>
<keyword evidence="6" id="KW-0539">Nucleus</keyword>
<feature type="domain" description="SURP motif" evidence="8">
    <location>
        <begin position="135"/>
        <end position="177"/>
    </location>
</feature>
<dbReference type="PROSITE" id="PS50128">
    <property type="entry name" value="SURP"/>
    <property type="match status" value="2"/>
</dbReference>
<evidence type="ECO:0000256" key="4">
    <source>
        <dbReference type="ARBA" id="ARBA00022737"/>
    </source>
</evidence>
<accession>A0AAD1UD71</accession>
<proteinExistence type="predicted"/>
<dbReference type="GO" id="GO:0045292">
    <property type="term" value="P:mRNA cis splicing, via spliceosome"/>
    <property type="evidence" value="ECO:0007669"/>
    <property type="project" value="InterPro"/>
</dbReference>
<dbReference type="FunFam" id="1.10.10.790:FF:000001">
    <property type="entry name" value="Splicing factor 3a, subunit 1"/>
    <property type="match status" value="1"/>
</dbReference>
<comment type="subcellular location">
    <subcellularLocation>
        <location evidence="1">Nucleus</location>
    </subcellularLocation>
</comment>
<evidence type="ECO:0000313" key="10">
    <source>
        <dbReference type="Proteomes" id="UP001295684"/>
    </source>
</evidence>
<keyword evidence="4" id="KW-0677">Repeat</keyword>
<reference evidence="9" key="1">
    <citation type="submission" date="2023-07" db="EMBL/GenBank/DDBJ databases">
        <authorList>
            <consortium name="AG Swart"/>
            <person name="Singh M."/>
            <person name="Singh A."/>
            <person name="Seah K."/>
            <person name="Emmerich C."/>
        </authorList>
    </citation>
    <scope>NUCLEOTIDE SEQUENCE</scope>
    <source>
        <strain evidence="9">DP1</strain>
    </source>
</reference>
<comment type="caution">
    <text evidence="9">The sequence shown here is derived from an EMBL/GenBank/DDBJ whole genome shotgun (WGS) entry which is preliminary data.</text>
</comment>
<evidence type="ECO:0000259" key="8">
    <source>
        <dbReference type="PROSITE" id="PS50128"/>
    </source>
</evidence>
<dbReference type="GO" id="GO:0003723">
    <property type="term" value="F:RNA binding"/>
    <property type="evidence" value="ECO:0007669"/>
    <property type="project" value="InterPro"/>
</dbReference>
<gene>
    <name evidence="9" type="ORF">ECRASSUSDP1_LOCUS7105</name>
</gene>
<keyword evidence="10" id="KW-1185">Reference proteome</keyword>
<feature type="region of interest" description="Disordered" evidence="7">
    <location>
        <begin position="76"/>
        <end position="100"/>
    </location>
</feature>
<keyword evidence="5" id="KW-0508">mRNA splicing</keyword>
<dbReference type="SUPFAM" id="SSF109905">
    <property type="entry name" value="Surp module (SWAP domain)"/>
    <property type="match status" value="2"/>
</dbReference>
<dbReference type="Proteomes" id="UP001295684">
    <property type="component" value="Unassembled WGS sequence"/>
</dbReference>
<dbReference type="EMBL" id="CAMPGE010006909">
    <property type="protein sequence ID" value="CAI2365823.1"/>
    <property type="molecule type" value="Genomic_DNA"/>
</dbReference>
<feature type="compositionally biased region" description="Low complexity" evidence="7">
    <location>
        <begin position="492"/>
        <end position="520"/>
    </location>
</feature>
<dbReference type="GO" id="GO:0071004">
    <property type="term" value="C:U2-type prespliceosome"/>
    <property type="evidence" value="ECO:0007669"/>
    <property type="project" value="TreeGrafter"/>
</dbReference>
<dbReference type="GO" id="GO:0005686">
    <property type="term" value="C:U2 snRNP"/>
    <property type="evidence" value="ECO:0007669"/>
    <property type="project" value="TreeGrafter"/>
</dbReference>
<feature type="compositionally biased region" description="Basic and acidic residues" evidence="7">
    <location>
        <begin position="78"/>
        <end position="100"/>
    </location>
</feature>
<evidence type="ECO:0000313" key="9">
    <source>
        <dbReference type="EMBL" id="CAI2365823.1"/>
    </source>
</evidence>
<dbReference type="InterPro" id="IPR035967">
    <property type="entry name" value="SWAP/Surp_sf"/>
</dbReference>
<dbReference type="InterPro" id="IPR000061">
    <property type="entry name" value="Surp"/>
</dbReference>
<dbReference type="Pfam" id="PF01805">
    <property type="entry name" value="Surp"/>
    <property type="match status" value="2"/>
</dbReference>
<dbReference type="Pfam" id="PF12230">
    <property type="entry name" value="PRP21_like_P"/>
    <property type="match status" value="1"/>
</dbReference>
<dbReference type="PANTHER" id="PTHR15316:SF1">
    <property type="entry name" value="SPLICING FACTOR 3A SUBUNIT 1"/>
    <property type="match status" value="1"/>
</dbReference>
<name>A0AAD1UD71_EUPCR</name>
<dbReference type="GO" id="GO:0000381">
    <property type="term" value="P:regulation of alternative mRNA splicing, via spliceosome"/>
    <property type="evidence" value="ECO:0007669"/>
    <property type="project" value="TreeGrafter"/>
</dbReference>
<evidence type="ECO:0000256" key="5">
    <source>
        <dbReference type="ARBA" id="ARBA00023187"/>
    </source>
</evidence>
<protein>
    <recommendedName>
        <fullName evidence="8">SURP motif domain-containing protein</fullName>
    </recommendedName>
</protein>
<evidence type="ECO:0000256" key="2">
    <source>
        <dbReference type="ARBA" id="ARBA00022664"/>
    </source>
</evidence>
<evidence type="ECO:0000256" key="3">
    <source>
        <dbReference type="ARBA" id="ARBA00022728"/>
    </source>
</evidence>
<feature type="compositionally biased region" description="Polar residues" evidence="7">
    <location>
        <begin position="475"/>
        <end position="484"/>
    </location>
</feature>
<feature type="domain" description="SURP motif" evidence="8">
    <location>
        <begin position="14"/>
        <end position="57"/>
    </location>
</feature>
<dbReference type="InterPro" id="IPR022030">
    <property type="entry name" value="SF3A1_dom"/>
</dbReference>
<feature type="region of interest" description="Disordered" evidence="7">
    <location>
        <begin position="452"/>
        <end position="520"/>
    </location>
</feature>
<dbReference type="Gene3D" id="1.10.10.790">
    <property type="entry name" value="Surp module"/>
    <property type="match status" value="2"/>
</dbReference>
<evidence type="ECO:0000256" key="6">
    <source>
        <dbReference type="ARBA" id="ARBA00023242"/>
    </source>
</evidence>
<evidence type="ECO:0000256" key="7">
    <source>
        <dbReference type="SAM" id="MobiDB-lite"/>
    </source>
</evidence>